<protein>
    <recommendedName>
        <fullName evidence="4">Basic blue protein</fullName>
    </recommendedName>
    <alternativeName>
        <fullName evidence="5">Plantacyanin</fullName>
    </alternativeName>
</protein>
<dbReference type="FunFam" id="2.60.40.420:FF:000013">
    <property type="entry name" value="basic blue protein-like"/>
    <property type="match status" value="1"/>
</dbReference>
<evidence type="ECO:0000256" key="4">
    <source>
        <dbReference type="ARBA" id="ARBA00071970"/>
    </source>
</evidence>
<sequence length="125" mass="13160">MGQGRGSARASLAIGLAILCVMAMTQTSYAAIYTVGGAAGWTFNVVSWPNGKSFRAGDVLAFNYARNVHNVVPVSKRGYDSCNAGGARASQTGRDRFRLRKGPNFFICSIPGHCQAGMKIAVNAA</sequence>
<evidence type="ECO:0000259" key="7">
    <source>
        <dbReference type="PROSITE" id="PS51485"/>
    </source>
</evidence>
<evidence type="ECO:0000256" key="2">
    <source>
        <dbReference type="ARBA" id="ARBA00023008"/>
    </source>
</evidence>
<dbReference type="GO" id="GO:0005886">
    <property type="term" value="C:plasma membrane"/>
    <property type="evidence" value="ECO:0007669"/>
    <property type="project" value="TreeGrafter"/>
</dbReference>
<proteinExistence type="predicted"/>
<keyword evidence="9" id="KW-1185">Reference proteome</keyword>
<dbReference type="PANTHER" id="PTHR33021">
    <property type="entry name" value="BLUE COPPER PROTEIN"/>
    <property type="match status" value="1"/>
</dbReference>
<dbReference type="GO" id="GO:0009055">
    <property type="term" value="F:electron transfer activity"/>
    <property type="evidence" value="ECO:0007669"/>
    <property type="project" value="InterPro"/>
</dbReference>
<comment type="caution">
    <text evidence="8">The sequence shown here is derived from an EMBL/GenBank/DDBJ whole genome shotgun (WGS) entry which is preliminary data.</text>
</comment>
<organism evidence="8 9">
    <name type="scientific">Saponaria officinalis</name>
    <name type="common">Common soapwort</name>
    <name type="synonym">Lychnis saponaria</name>
    <dbReference type="NCBI Taxonomy" id="3572"/>
    <lineage>
        <taxon>Eukaryota</taxon>
        <taxon>Viridiplantae</taxon>
        <taxon>Streptophyta</taxon>
        <taxon>Embryophyta</taxon>
        <taxon>Tracheophyta</taxon>
        <taxon>Spermatophyta</taxon>
        <taxon>Magnoliopsida</taxon>
        <taxon>eudicotyledons</taxon>
        <taxon>Gunneridae</taxon>
        <taxon>Pentapetalae</taxon>
        <taxon>Caryophyllales</taxon>
        <taxon>Caryophyllaceae</taxon>
        <taxon>Caryophylleae</taxon>
        <taxon>Saponaria</taxon>
    </lineage>
</organism>
<feature type="signal peptide" evidence="6">
    <location>
        <begin position="1"/>
        <end position="30"/>
    </location>
</feature>
<evidence type="ECO:0000256" key="1">
    <source>
        <dbReference type="ARBA" id="ARBA00022723"/>
    </source>
</evidence>
<evidence type="ECO:0000256" key="3">
    <source>
        <dbReference type="ARBA" id="ARBA00023157"/>
    </source>
</evidence>
<dbReference type="Pfam" id="PF02298">
    <property type="entry name" value="Cu_bind_like"/>
    <property type="match status" value="1"/>
</dbReference>
<dbReference type="GO" id="GO:0046872">
    <property type="term" value="F:metal ion binding"/>
    <property type="evidence" value="ECO:0007669"/>
    <property type="project" value="UniProtKB-KW"/>
</dbReference>
<dbReference type="CDD" id="cd11013">
    <property type="entry name" value="Plantacyanin"/>
    <property type="match status" value="1"/>
</dbReference>
<reference evidence="8" key="1">
    <citation type="submission" date="2024-03" db="EMBL/GenBank/DDBJ databases">
        <title>WGS assembly of Saponaria officinalis var. Norfolk2.</title>
        <authorList>
            <person name="Jenkins J."/>
            <person name="Shu S."/>
            <person name="Grimwood J."/>
            <person name="Barry K."/>
            <person name="Goodstein D."/>
            <person name="Schmutz J."/>
            <person name="Leebens-Mack J."/>
            <person name="Osbourn A."/>
        </authorList>
    </citation>
    <scope>NUCLEOTIDE SEQUENCE [LARGE SCALE GENOMIC DNA]</scope>
    <source>
        <strain evidence="8">JIC</strain>
    </source>
</reference>
<dbReference type="InterPro" id="IPR039391">
    <property type="entry name" value="Phytocyanin-like"/>
</dbReference>
<keyword evidence="3" id="KW-1015">Disulfide bond</keyword>
<keyword evidence="1" id="KW-0479">Metal-binding</keyword>
<evidence type="ECO:0000313" key="8">
    <source>
        <dbReference type="EMBL" id="KAK9748868.1"/>
    </source>
</evidence>
<dbReference type="EMBL" id="JBDFQZ010000002">
    <property type="protein sequence ID" value="KAK9748868.1"/>
    <property type="molecule type" value="Genomic_DNA"/>
</dbReference>
<accession>A0AAW1MSD7</accession>
<dbReference type="InterPro" id="IPR041844">
    <property type="entry name" value="Plantacyanin"/>
</dbReference>
<keyword evidence="2" id="KW-0186">Copper</keyword>
<dbReference type="InterPro" id="IPR008972">
    <property type="entry name" value="Cupredoxin"/>
</dbReference>
<dbReference type="Proteomes" id="UP001443914">
    <property type="component" value="Unassembled WGS sequence"/>
</dbReference>
<evidence type="ECO:0000256" key="5">
    <source>
        <dbReference type="ARBA" id="ARBA00082491"/>
    </source>
</evidence>
<keyword evidence="6" id="KW-0732">Signal</keyword>
<dbReference type="PANTHER" id="PTHR33021:SF9">
    <property type="entry name" value="PUTATIVE, EXPRESSED-RELATED"/>
    <property type="match status" value="1"/>
</dbReference>
<evidence type="ECO:0000256" key="6">
    <source>
        <dbReference type="SAM" id="SignalP"/>
    </source>
</evidence>
<feature type="domain" description="Phytocyanin" evidence="7">
    <location>
        <begin position="31"/>
        <end position="125"/>
    </location>
</feature>
<dbReference type="AlphaFoldDB" id="A0AAW1MSD7"/>
<dbReference type="InterPro" id="IPR003245">
    <property type="entry name" value="Phytocyanin_dom"/>
</dbReference>
<dbReference type="SUPFAM" id="SSF49503">
    <property type="entry name" value="Cupredoxins"/>
    <property type="match status" value="1"/>
</dbReference>
<dbReference type="Gene3D" id="2.60.40.420">
    <property type="entry name" value="Cupredoxins - blue copper proteins"/>
    <property type="match status" value="1"/>
</dbReference>
<name>A0AAW1MSD7_SAPOF</name>
<dbReference type="PROSITE" id="PS51485">
    <property type="entry name" value="PHYTOCYANIN"/>
    <property type="match status" value="1"/>
</dbReference>
<gene>
    <name evidence="8" type="ORF">RND81_02G086400</name>
</gene>
<evidence type="ECO:0000313" key="9">
    <source>
        <dbReference type="Proteomes" id="UP001443914"/>
    </source>
</evidence>
<feature type="chain" id="PRO_5043867207" description="Basic blue protein" evidence="6">
    <location>
        <begin position="31"/>
        <end position="125"/>
    </location>
</feature>